<dbReference type="AlphaFoldDB" id="A0AAD7CC65"/>
<organism evidence="3 4">
    <name type="scientific">Roridomyces roridus</name>
    <dbReference type="NCBI Taxonomy" id="1738132"/>
    <lineage>
        <taxon>Eukaryota</taxon>
        <taxon>Fungi</taxon>
        <taxon>Dikarya</taxon>
        <taxon>Basidiomycota</taxon>
        <taxon>Agaricomycotina</taxon>
        <taxon>Agaricomycetes</taxon>
        <taxon>Agaricomycetidae</taxon>
        <taxon>Agaricales</taxon>
        <taxon>Marasmiineae</taxon>
        <taxon>Mycenaceae</taxon>
        <taxon>Roridomyces</taxon>
    </lineage>
</organism>
<evidence type="ECO:0000313" key="4">
    <source>
        <dbReference type="Proteomes" id="UP001221142"/>
    </source>
</evidence>
<protein>
    <submittedName>
        <fullName evidence="3">Uncharacterized protein</fullName>
    </submittedName>
</protein>
<feature type="chain" id="PRO_5042105877" evidence="2">
    <location>
        <begin position="17"/>
        <end position="155"/>
    </location>
</feature>
<feature type="transmembrane region" description="Helical" evidence="1">
    <location>
        <begin position="109"/>
        <end position="127"/>
    </location>
</feature>
<proteinExistence type="predicted"/>
<sequence>MYLLLFLLLVVDWVASAPVHCNMGSDSVFAAQATSVVEPIKFLTNLGPSTIASPFTLHVGNTHTVVDSTHLVVRDKYAPFSADASPRGSEYSAEGTMAIPTAQPVGESVWFFALFVAVNVALIWVGFRCCRPKRLLQAKDRSGINSSTHPRRRIT</sequence>
<evidence type="ECO:0000256" key="1">
    <source>
        <dbReference type="SAM" id="Phobius"/>
    </source>
</evidence>
<keyword evidence="1" id="KW-0812">Transmembrane</keyword>
<dbReference type="EMBL" id="JARKIF010000003">
    <property type="protein sequence ID" value="KAJ7644669.1"/>
    <property type="molecule type" value="Genomic_DNA"/>
</dbReference>
<feature type="signal peptide" evidence="2">
    <location>
        <begin position="1"/>
        <end position="16"/>
    </location>
</feature>
<gene>
    <name evidence="3" type="ORF">FB45DRAFT_999634</name>
</gene>
<evidence type="ECO:0000313" key="3">
    <source>
        <dbReference type="EMBL" id="KAJ7644669.1"/>
    </source>
</evidence>
<evidence type="ECO:0000256" key="2">
    <source>
        <dbReference type="SAM" id="SignalP"/>
    </source>
</evidence>
<reference evidence="3" key="1">
    <citation type="submission" date="2023-03" db="EMBL/GenBank/DDBJ databases">
        <title>Massive genome expansion in bonnet fungi (Mycena s.s.) driven by repeated elements and novel gene families across ecological guilds.</title>
        <authorList>
            <consortium name="Lawrence Berkeley National Laboratory"/>
            <person name="Harder C.B."/>
            <person name="Miyauchi S."/>
            <person name="Viragh M."/>
            <person name="Kuo A."/>
            <person name="Thoen E."/>
            <person name="Andreopoulos B."/>
            <person name="Lu D."/>
            <person name="Skrede I."/>
            <person name="Drula E."/>
            <person name="Henrissat B."/>
            <person name="Morin E."/>
            <person name="Kohler A."/>
            <person name="Barry K."/>
            <person name="LaButti K."/>
            <person name="Morin E."/>
            <person name="Salamov A."/>
            <person name="Lipzen A."/>
            <person name="Mereny Z."/>
            <person name="Hegedus B."/>
            <person name="Baldrian P."/>
            <person name="Stursova M."/>
            <person name="Weitz H."/>
            <person name="Taylor A."/>
            <person name="Grigoriev I.V."/>
            <person name="Nagy L.G."/>
            <person name="Martin F."/>
            <person name="Kauserud H."/>
        </authorList>
    </citation>
    <scope>NUCLEOTIDE SEQUENCE</scope>
    <source>
        <strain evidence="3">9284</strain>
    </source>
</reference>
<feature type="non-terminal residue" evidence="3">
    <location>
        <position position="155"/>
    </location>
</feature>
<accession>A0AAD7CC65</accession>
<name>A0AAD7CC65_9AGAR</name>
<keyword evidence="1" id="KW-0472">Membrane</keyword>
<keyword evidence="1" id="KW-1133">Transmembrane helix</keyword>
<keyword evidence="4" id="KW-1185">Reference proteome</keyword>
<dbReference type="Proteomes" id="UP001221142">
    <property type="component" value="Unassembled WGS sequence"/>
</dbReference>
<keyword evidence="2" id="KW-0732">Signal</keyword>
<comment type="caution">
    <text evidence="3">The sequence shown here is derived from an EMBL/GenBank/DDBJ whole genome shotgun (WGS) entry which is preliminary data.</text>
</comment>